<dbReference type="Gene3D" id="2.40.320.10">
    <property type="entry name" value="Hypothetical Protein Pfu-838710-001"/>
    <property type="match status" value="1"/>
</dbReference>
<dbReference type="SUPFAM" id="SSF55154">
    <property type="entry name" value="CYTH-like phosphatases"/>
    <property type="match status" value="1"/>
</dbReference>
<evidence type="ECO:0000259" key="1">
    <source>
        <dbReference type="PROSITE" id="PS51707"/>
    </source>
</evidence>
<gene>
    <name evidence="2" type="ORF">A3I40_00205</name>
</gene>
<proteinExistence type="predicted"/>
<dbReference type="Proteomes" id="UP000178723">
    <property type="component" value="Unassembled WGS sequence"/>
</dbReference>
<accession>A0A1F7V7W5</accession>
<evidence type="ECO:0000313" key="2">
    <source>
        <dbReference type="EMBL" id="OGL86652.1"/>
    </source>
</evidence>
<dbReference type="InterPro" id="IPR033469">
    <property type="entry name" value="CYTH-like_dom_sf"/>
</dbReference>
<dbReference type="STRING" id="1802407.A3I40_00205"/>
<evidence type="ECO:0000313" key="3">
    <source>
        <dbReference type="Proteomes" id="UP000178723"/>
    </source>
</evidence>
<dbReference type="Pfam" id="PF01928">
    <property type="entry name" value="CYTH"/>
    <property type="match status" value="1"/>
</dbReference>
<name>A0A1F7V7W5_9BACT</name>
<dbReference type="EMBL" id="MGEP01000045">
    <property type="protein sequence ID" value="OGL86652.1"/>
    <property type="molecule type" value="Genomic_DNA"/>
</dbReference>
<sequence>METEIEAKFLDINPAVLRDRLRNIGAIQEYQERMMKRKTFDDQGDRLKKIGGWIRVRDEGDKITLSYKQLNDRTLYGTKEITVTVNNFDAASLLLEAVGFRQKSYQETKREKWTWYGAEITIDTWPWIPTFVEIEAPDEQSLKNIATKLGFDWAKALFGSVETAYQKYYEVTEEEIDGWVSITFSPVPDWLEIKRRL</sequence>
<feature type="domain" description="CYTH" evidence="1">
    <location>
        <begin position="2"/>
        <end position="171"/>
    </location>
</feature>
<reference evidence="2 3" key="1">
    <citation type="journal article" date="2016" name="Nat. Commun.">
        <title>Thousands of microbial genomes shed light on interconnected biogeochemical processes in an aquifer system.</title>
        <authorList>
            <person name="Anantharaman K."/>
            <person name="Brown C.T."/>
            <person name="Hug L.A."/>
            <person name="Sharon I."/>
            <person name="Castelle C.J."/>
            <person name="Probst A.J."/>
            <person name="Thomas B.C."/>
            <person name="Singh A."/>
            <person name="Wilkins M.J."/>
            <person name="Karaoz U."/>
            <person name="Brodie E.L."/>
            <person name="Williams K.H."/>
            <person name="Hubbard S.S."/>
            <person name="Banfield J.F."/>
        </authorList>
    </citation>
    <scope>NUCLEOTIDE SEQUENCE [LARGE SCALE GENOMIC DNA]</scope>
</reference>
<dbReference type="AlphaFoldDB" id="A0A1F7V7W5"/>
<dbReference type="InterPro" id="IPR023577">
    <property type="entry name" value="CYTH_domain"/>
</dbReference>
<protein>
    <recommendedName>
        <fullName evidence="1">CYTH domain-containing protein</fullName>
    </recommendedName>
</protein>
<comment type="caution">
    <text evidence="2">The sequence shown here is derived from an EMBL/GenBank/DDBJ whole genome shotgun (WGS) entry which is preliminary data.</text>
</comment>
<organism evidence="2 3">
    <name type="scientific">Candidatus Uhrbacteria bacterium RIFCSPLOWO2_02_FULL_48_12</name>
    <dbReference type="NCBI Taxonomy" id="1802407"/>
    <lineage>
        <taxon>Bacteria</taxon>
        <taxon>Candidatus Uhriibacteriota</taxon>
    </lineage>
</organism>
<dbReference type="PROSITE" id="PS51707">
    <property type="entry name" value="CYTH"/>
    <property type="match status" value="1"/>
</dbReference>